<dbReference type="EMBL" id="BNAG01000002">
    <property type="protein sequence ID" value="GHE62610.1"/>
    <property type="molecule type" value="Genomic_DNA"/>
</dbReference>
<dbReference type="Proteomes" id="UP000658258">
    <property type="component" value="Unassembled WGS sequence"/>
</dbReference>
<organism evidence="2 3">
    <name type="scientific">Roseivirga thermotolerans</name>
    <dbReference type="NCBI Taxonomy" id="1758176"/>
    <lineage>
        <taxon>Bacteria</taxon>
        <taxon>Pseudomonadati</taxon>
        <taxon>Bacteroidota</taxon>
        <taxon>Cytophagia</taxon>
        <taxon>Cytophagales</taxon>
        <taxon>Roseivirgaceae</taxon>
        <taxon>Roseivirga</taxon>
    </lineage>
</organism>
<evidence type="ECO:0000256" key="1">
    <source>
        <dbReference type="SAM" id="SignalP"/>
    </source>
</evidence>
<protein>
    <recommendedName>
        <fullName evidence="4">Auto-transporter adhesin head GIN domain-containing protein</fullName>
    </recommendedName>
</protein>
<reference evidence="3" key="1">
    <citation type="journal article" date="2019" name="Int. J. Syst. Evol. Microbiol.">
        <title>The Global Catalogue of Microorganisms (GCM) 10K type strain sequencing project: providing services to taxonomists for standard genome sequencing and annotation.</title>
        <authorList>
            <consortium name="The Broad Institute Genomics Platform"/>
            <consortium name="The Broad Institute Genome Sequencing Center for Infectious Disease"/>
            <person name="Wu L."/>
            <person name="Ma J."/>
        </authorList>
    </citation>
    <scope>NUCLEOTIDE SEQUENCE [LARGE SCALE GENOMIC DNA]</scope>
    <source>
        <strain evidence="3">CGMCC 1.15111</strain>
    </source>
</reference>
<evidence type="ECO:0008006" key="4">
    <source>
        <dbReference type="Google" id="ProtNLM"/>
    </source>
</evidence>
<comment type="caution">
    <text evidence="2">The sequence shown here is derived from an EMBL/GenBank/DDBJ whole genome shotgun (WGS) entry which is preliminary data.</text>
</comment>
<accession>A0ABQ3I6U2</accession>
<keyword evidence="3" id="KW-1185">Reference proteome</keyword>
<evidence type="ECO:0000313" key="2">
    <source>
        <dbReference type="EMBL" id="GHE62610.1"/>
    </source>
</evidence>
<name>A0ABQ3I6U2_9BACT</name>
<dbReference type="PROSITE" id="PS51257">
    <property type="entry name" value="PROKAR_LIPOPROTEIN"/>
    <property type="match status" value="1"/>
</dbReference>
<gene>
    <name evidence="2" type="ORF">GCM10011340_17330</name>
</gene>
<feature type="chain" id="PRO_5046298487" description="Auto-transporter adhesin head GIN domain-containing protein" evidence="1">
    <location>
        <begin position="29"/>
        <end position="180"/>
    </location>
</feature>
<sequence>MLSKTKKMKTIGRLLILSFLTVVLGACAESPVVNYQEATEGRLLLGANVHLGNGEVVENAALGVKDGYVTLLAADALDQLDLRKFQVDQLGPEYHIYPFKKIDAGNSGIVLARADSEPINIAIRDKEVEKCITIGCEAQLLICYGSIQDISKFRVDYVVMGGEKVKIMRQSDYGSAILPD</sequence>
<feature type="signal peptide" evidence="1">
    <location>
        <begin position="1"/>
        <end position="28"/>
    </location>
</feature>
<proteinExistence type="predicted"/>
<keyword evidence="1" id="KW-0732">Signal</keyword>
<evidence type="ECO:0000313" key="3">
    <source>
        <dbReference type="Proteomes" id="UP000658258"/>
    </source>
</evidence>